<gene>
    <name evidence="1" type="ORF">QNI22_02395</name>
</gene>
<proteinExistence type="predicted"/>
<keyword evidence="2" id="KW-1185">Reference proteome</keyword>
<dbReference type="Proteomes" id="UP001232063">
    <property type="component" value="Unassembled WGS sequence"/>
</dbReference>
<comment type="caution">
    <text evidence="1">The sequence shown here is derived from an EMBL/GenBank/DDBJ whole genome shotgun (WGS) entry which is preliminary data.</text>
</comment>
<evidence type="ECO:0000313" key="2">
    <source>
        <dbReference type="Proteomes" id="UP001232063"/>
    </source>
</evidence>
<reference evidence="1" key="1">
    <citation type="submission" date="2023-05" db="EMBL/GenBank/DDBJ databases">
        <authorList>
            <person name="Zhang X."/>
        </authorList>
    </citation>
    <scope>NUCLEOTIDE SEQUENCE</scope>
    <source>
        <strain evidence="1">BD1B2-1</strain>
    </source>
</reference>
<evidence type="ECO:0000313" key="1">
    <source>
        <dbReference type="EMBL" id="MDJ1499475.1"/>
    </source>
</evidence>
<protein>
    <recommendedName>
        <fullName evidence="3">DUF4412 domain-containing protein</fullName>
    </recommendedName>
</protein>
<dbReference type="RefSeq" id="WP_314508996.1">
    <property type="nucleotide sequence ID" value="NZ_JASJOU010000001.1"/>
</dbReference>
<sequence>MKKIILTFWTLLITIILLGQDFEGKITYTNSYKSNNPQVSDTQWSTFMGNKYEYFIKGGSYKTTANGTLLQWQLYVNKDNKLYTKMANSEAVFWNDGATNPDSVLNAQINKGVAKVLGYTCDELILTCKSGTQKYYFNSKLSVTKNLFTKHKLGNWAEYISKANALPLKLVIENPQFILESVATEVVPQKLDAKLFLLPEGIQTEKSPY</sequence>
<evidence type="ECO:0008006" key="3">
    <source>
        <dbReference type="Google" id="ProtNLM"/>
    </source>
</evidence>
<accession>A0AAE3QXV5</accession>
<dbReference type="EMBL" id="JASJOU010000001">
    <property type="protein sequence ID" value="MDJ1499475.1"/>
    <property type="molecule type" value="Genomic_DNA"/>
</dbReference>
<organism evidence="1 2">
    <name type="scientific">Xanthocytophaga agilis</name>
    <dbReference type="NCBI Taxonomy" id="3048010"/>
    <lineage>
        <taxon>Bacteria</taxon>
        <taxon>Pseudomonadati</taxon>
        <taxon>Bacteroidota</taxon>
        <taxon>Cytophagia</taxon>
        <taxon>Cytophagales</taxon>
        <taxon>Rhodocytophagaceae</taxon>
        <taxon>Xanthocytophaga</taxon>
    </lineage>
</organism>
<name>A0AAE3QXV5_9BACT</name>
<dbReference type="AlphaFoldDB" id="A0AAE3QXV5"/>